<dbReference type="STRING" id="1322246.BN4_11656"/>
<dbReference type="GO" id="GO:0015031">
    <property type="term" value="P:protein transport"/>
    <property type="evidence" value="ECO:0007669"/>
    <property type="project" value="InterPro"/>
</dbReference>
<evidence type="ECO:0000256" key="4">
    <source>
        <dbReference type="ARBA" id="ARBA00022475"/>
    </source>
</evidence>
<evidence type="ECO:0000259" key="11">
    <source>
        <dbReference type="Pfam" id="PF26002"/>
    </source>
</evidence>
<dbReference type="PANTHER" id="PTHR30386:SF26">
    <property type="entry name" value="TRANSPORT PROTEIN COMB"/>
    <property type="match status" value="1"/>
</dbReference>
<dbReference type="NCBIfam" id="TIGR01843">
    <property type="entry name" value="type_I_hlyD"/>
    <property type="match status" value="1"/>
</dbReference>
<dbReference type="SUPFAM" id="SSF56954">
    <property type="entry name" value="Outer membrane efflux proteins (OEP)"/>
    <property type="match status" value="1"/>
</dbReference>
<evidence type="ECO:0000256" key="7">
    <source>
        <dbReference type="ARBA" id="ARBA00022989"/>
    </source>
</evidence>
<keyword evidence="7" id="KW-1133">Transmembrane helix</keyword>
<evidence type="ECO:0000256" key="1">
    <source>
        <dbReference type="ARBA" id="ARBA00004377"/>
    </source>
</evidence>
<dbReference type="PATRIC" id="fig|879567.3.peg.1737"/>
<dbReference type="PANTHER" id="PTHR30386">
    <property type="entry name" value="MEMBRANE FUSION SUBUNIT OF EMRAB-TOLC MULTIDRUG EFFLUX PUMP"/>
    <property type="match status" value="1"/>
</dbReference>
<dbReference type="KEGG" id="dpi:BN4_11656"/>
<keyword evidence="8" id="KW-0472">Membrane</keyword>
<evidence type="ECO:0000313" key="12">
    <source>
        <dbReference type="EMBL" id="CCH48891.1"/>
    </source>
</evidence>
<dbReference type="Gene3D" id="2.40.30.170">
    <property type="match status" value="1"/>
</dbReference>
<dbReference type="AlphaFoldDB" id="M1WK31"/>
<keyword evidence="4" id="KW-1003">Cell membrane</keyword>
<evidence type="ECO:0000256" key="6">
    <source>
        <dbReference type="ARBA" id="ARBA00022692"/>
    </source>
</evidence>
<dbReference type="OrthoDB" id="9810980at2"/>
<evidence type="ECO:0000256" key="9">
    <source>
        <dbReference type="SAM" id="Coils"/>
    </source>
</evidence>
<protein>
    <submittedName>
        <fullName evidence="12">Putative ABC transporter: Membrane fusion protein</fullName>
    </submittedName>
</protein>
<evidence type="ECO:0000313" key="13">
    <source>
        <dbReference type="Proteomes" id="UP000011724"/>
    </source>
</evidence>
<sequence>MSKHKSMFRERAIMPHRRPSPVRGVAWLVALLILSLLAWSFVAKIPEVARTRGQVEPHGKISLVQSLEGGQIVDILIKEGQSVEKGEPLIRFEPLQTETDVNQLQSRMVFLELEAERLKAFVNERDPDFSQWIENYPLFVEQQMEILIAQRAELRAEVRAWHEQYEQKQQSLNAVRKKLPVLERQLKASSEISEMYRKLKEKGVASRVELLGAQQRESEFQKEMAELRGMRQVLRKEIREVRENQERVRQNLFTAAQTKRAQMLSELAENRQRLNERQTSLDRLLISSPTKGIVKSLMFTSPGAVVNPSEVIAEIVPLDVDLVVQVQVSPRDIGFVHAGQSVNIRVDTYDYSRYGVLEGTLTKLSPSTFTGPNGELYYVGEVTPVRSYLGSIPGKSMLLPGMTAEVDIITGEKTVFQYLLKPVFTMASKGFQER</sequence>
<comment type="subcellular location">
    <subcellularLocation>
        <location evidence="1">Cell inner membrane</location>
        <topology evidence="1">Single-pass membrane protein</topology>
    </subcellularLocation>
</comment>
<dbReference type="PRINTS" id="PR01490">
    <property type="entry name" value="RTXTOXIND"/>
</dbReference>
<organism evidence="12 13">
    <name type="scientific">Pseudodesulfovibrio piezophilus (strain DSM 21447 / JCM 15486 / C1TLV30)</name>
    <name type="common">Desulfovibrio piezophilus</name>
    <dbReference type="NCBI Taxonomy" id="1322246"/>
    <lineage>
        <taxon>Bacteria</taxon>
        <taxon>Pseudomonadati</taxon>
        <taxon>Thermodesulfobacteriota</taxon>
        <taxon>Desulfovibrionia</taxon>
        <taxon>Desulfovibrionales</taxon>
        <taxon>Desulfovibrionaceae</taxon>
    </lineage>
</organism>
<dbReference type="InterPro" id="IPR010129">
    <property type="entry name" value="T1SS_HlyD"/>
</dbReference>
<reference evidence="12 13" key="1">
    <citation type="journal article" date="2013" name="PLoS ONE">
        <title>The first genomic and proteomic characterization of a deep-sea sulfate reducer: insights into the piezophilic lifestyle of Desulfovibrio piezophilus.</title>
        <authorList>
            <person name="Pradel N."/>
            <person name="Ji B."/>
            <person name="Gimenez G."/>
            <person name="Talla E."/>
            <person name="Lenoble P."/>
            <person name="Garel M."/>
            <person name="Tamburini C."/>
            <person name="Fourquet P."/>
            <person name="Lebrun R."/>
            <person name="Bertin P."/>
            <person name="Denis Y."/>
            <person name="Pophillat M."/>
            <person name="Barbe V."/>
            <person name="Ollivier B."/>
            <person name="Dolla A."/>
        </authorList>
    </citation>
    <scope>NUCLEOTIDE SEQUENCE [LARGE SCALE GENOMIC DNA]</scope>
    <source>
        <strain evidence="13">DSM 10523 / SB164P1</strain>
    </source>
</reference>
<evidence type="ECO:0000259" key="10">
    <source>
        <dbReference type="Pfam" id="PF25994"/>
    </source>
</evidence>
<evidence type="ECO:0000256" key="5">
    <source>
        <dbReference type="ARBA" id="ARBA00022519"/>
    </source>
</evidence>
<dbReference type="HOGENOM" id="CLU_023976_8_1_7"/>
<dbReference type="GO" id="GO:0005886">
    <property type="term" value="C:plasma membrane"/>
    <property type="evidence" value="ECO:0007669"/>
    <property type="project" value="UniProtKB-SubCell"/>
</dbReference>
<dbReference type="SUPFAM" id="SSF111369">
    <property type="entry name" value="HlyD-like secretion proteins"/>
    <property type="match status" value="1"/>
</dbReference>
<gene>
    <name evidence="12" type="ordered locus">BN4_11656</name>
</gene>
<keyword evidence="3" id="KW-0813">Transport</keyword>
<dbReference type="RefSeq" id="WP_015414935.1">
    <property type="nucleotide sequence ID" value="NC_020409.1"/>
</dbReference>
<dbReference type="BioCyc" id="DPIE1322246:BN4_RS08305-MONOMER"/>
<dbReference type="InterPro" id="IPR050739">
    <property type="entry name" value="MFP"/>
</dbReference>
<keyword evidence="5" id="KW-0997">Cell inner membrane</keyword>
<dbReference type="eggNOG" id="COG0845">
    <property type="taxonomic scope" value="Bacteria"/>
</dbReference>
<proteinExistence type="inferred from homology"/>
<evidence type="ECO:0000256" key="2">
    <source>
        <dbReference type="ARBA" id="ARBA00009477"/>
    </source>
</evidence>
<feature type="coiled-coil region" evidence="9">
    <location>
        <begin position="224"/>
        <end position="284"/>
    </location>
</feature>
<keyword evidence="9" id="KW-0175">Coiled coil</keyword>
<dbReference type="Gene3D" id="2.40.50.100">
    <property type="match status" value="1"/>
</dbReference>
<comment type="similarity">
    <text evidence="2">Belongs to the membrane fusion protein (MFP) (TC 8.A.1) family.</text>
</comment>
<dbReference type="InterPro" id="IPR058982">
    <property type="entry name" value="Beta-barrel_AprE"/>
</dbReference>
<name>M1WK31_PSEP2</name>
<dbReference type="Pfam" id="PF25994">
    <property type="entry name" value="HH_AprE"/>
    <property type="match status" value="1"/>
</dbReference>
<dbReference type="InterPro" id="IPR058781">
    <property type="entry name" value="HH_AprE-like"/>
</dbReference>
<keyword evidence="6" id="KW-0812">Transmembrane</keyword>
<dbReference type="Gene3D" id="1.10.287.470">
    <property type="entry name" value="Helix hairpin bin"/>
    <property type="match status" value="1"/>
</dbReference>
<dbReference type="EMBL" id="FO203427">
    <property type="protein sequence ID" value="CCH48891.1"/>
    <property type="molecule type" value="Genomic_DNA"/>
</dbReference>
<feature type="domain" description="AprE-like beta-barrel" evidence="11">
    <location>
        <begin position="322"/>
        <end position="411"/>
    </location>
</feature>
<evidence type="ECO:0000256" key="8">
    <source>
        <dbReference type="ARBA" id="ARBA00023136"/>
    </source>
</evidence>
<reference evidence="13" key="2">
    <citation type="journal article" date="2013" name="Stand. Genomic Sci.">
        <title>Complete genome sequence of Desulfocapsa sulfexigens, a marine deltaproteobacterium specialized in disproportionating inorganic sulfur compounds.</title>
        <authorList>
            <person name="Finster K.W."/>
            <person name="Kjeldsen K.U."/>
            <person name="Kube M."/>
            <person name="Reinhardt R."/>
            <person name="Mussmann M."/>
            <person name="Amann R."/>
            <person name="Schreiber L."/>
        </authorList>
    </citation>
    <scope>NUCLEOTIDE SEQUENCE [LARGE SCALE GENOMIC DNA]</scope>
    <source>
        <strain evidence="13">DSM 10523 / SB164P1</strain>
    </source>
</reference>
<keyword evidence="13" id="KW-1185">Reference proteome</keyword>
<feature type="domain" description="AprE-like long alpha-helical hairpin" evidence="10">
    <location>
        <begin position="98"/>
        <end position="277"/>
    </location>
</feature>
<dbReference type="Pfam" id="PF26002">
    <property type="entry name" value="Beta-barrel_AprE"/>
    <property type="match status" value="1"/>
</dbReference>
<evidence type="ECO:0000256" key="3">
    <source>
        <dbReference type="ARBA" id="ARBA00022448"/>
    </source>
</evidence>
<accession>M1WK31</accession>
<feature type="coiled-coil region" evidence="9">
    <location>
        <begin position="101"/>
        <end position="185"/>
    </location>
</feature>
<dbReference type="Proteomes" id="UP000011724">
    <property type="component" value="Chromosome"/>
</dbReference>